<evidence type="ECO:0000256" key="1">
    <source>
        <dbReference type="ARBA" id="ARBA00022741"/>
    </source>
</evidence>
<dbReference type="Gene3D" id="1.20.1270.10">
    <property type="match status" value="1"/>
</dbReference>
<dbReference type="GO" id="GO:0005524">
    <property type="term" value="F:ATP binding"/>
    <property type="evidence" value="ECO:0007669"/>
    <property type="project" value="UniProtKB-KW"/>
</dbReference>
<comment type="caution">
    <text evidence="3">The sequence shown here is derived from an EMBL/GenBank/DDBJ whole genome shotgun (WGS) entry which is preliminary data.</text>
</comment>
<gene>
    <name evidence="3" type="ORF">IFM89_000534</name>
</gene>
<name>A0A835H2C3_9MAGN</name>
<reference evidence="3 4" key="1">
    <citation type="submission" date="2020-10" db="EMBL/GenBank/DDBJ databases">
        <title>The Coptis chinensis genome and diversification of protoberbering-type alkaloids.</title>
        <authorList>
            <person name="Wang B."/>
            <person name="Shu S."/>
            <person name="Song C."/>
            <person name="Liu Y."/>
        </authorList>
    </citation>
    <scope>NUCLEOTIDE SEQUENCE [LARGE SCALE GENOMIC DNA]</scope>
    <source>
        <strain evidence="3">HL-2020</strain>
        <tissue evidence="3">Leaf</tissue>
    </source>
</reference>
<sequence>MVKEAELHAQKDQEKKELIELRNIVDTTSYSIEKSLNEYRDKIPGEVATEIEIAVSGLRNALDANDLEANKAKIDAANKVVSKIGQHTS</sequence>
<accession>A0A835H2C3</accession>
<dbReference type="FunFam" id="1.20.1270.10:FF:000001">
    <property type="entry name" value="Molecular chaperone DnaK"/>
    <property type="match status" value="1"/>
</dbReference>
<organism evidence="3 4">
    <name type="scientific">Coptis chinensis</name>
    <dbReference type="NCBI Taxonomy" id="261450"/>
    <lineage>
        <taxon>Eukaryota</taxon>
        <taxon>Viridiplantae</taxon>
        <taxon>Streptophyta</taxon>
        <taxon>Embryophyta</taxon>
        <taxon>Tracheophyta</taxon>
        <taxon>Spermatophyta</taxon>
        <taxon>Magnoliopsida</taxon>
        <taxon>Ranunculales</taxon>
        <taxon>Ranunculaceae</taxon>
        <taxon>Coptidoideae</taxon>
        <taxon>Coptis</taxon>
    </lineage>
</organism>
<keyword evidence="4" id="KW-1185">Reference proteome</keyword>
<dbReference type="SUPFAM" id="SSF100934">
    <property type="entry name" value="Heat shock protein 70kD (HSP70), C-terminal subdomain"/>
    <property type="match status" value="1"/>
</dbReference>
<dbReference type="Pfam" id="PF00012">
    <property type="entry name" value="HSP70"/>
    <property type="match status" value="1"/>
</dbReference>
<protein>
    <recommendedName>
        <fullName evidence="5">Heat shock protein 70</fullName>
    </recommendedName>
</protein>
<dbReference type="InterPro" id="IPR013126">
    <property type="entry name" value="Hsp_70_fam"/>
</dbReference>
<dbReference type="EMBL" id="JADFTS010000008">
    <property type="protein sequence ID" value="KAF9590989.1"/>
    <property type="molecule type" value="Genomic_DNA"/>
</dbReference>
<evidence type="ECO:0008006" key="5">
    <source>
        <dbReference type="Google" id="ProtNLM"/>
    </source>
</evidence>
<evidence type="ECO:0000313" key="4">
    <source>
        <dbReference type="Proteomes" id="UP000631114"/>
    </source>
</evidence>
<dbReference type="OrthoDB" id="2401965at2759"/>
<keyword evidence="1" id="KW-0547">Nucleotide-binding</keyword>
<dbReference type="AlphaFoldDB" id="A0A835H2C3"/>
<keyword evidence="2" id="KW-0067">ATP-binding</keyword>
<dbReference type="Proteomes" id="UP000631114">
    <property type="component" value="Unassembled WGS sequence"/>
</dbReference>
<evidence type="ECO:0000313" key="3">
    <source>
        <dbReference type="EMBL" id="KAF9590989.1"/>
    </source>
</evidence>
<proteinExistence type="predicted"/>
<dbReference type="GO" id="GO:0140662">
    <property type="term" value="F:ATP-dependent protein folding chaperone"/>
    <property type="evidence" value="ECO:0007669"/>
    <property type="project" value="InterPro"/>
</dbReference>
<dbReference type="InterPro" id="IPR029048">
    <property type="entry name" value="HSP70_C_sf"/>
</dbReference>
<evidence type="ECO:0000256" key="2">
    <source>
        <dbReference type="ARBA" id="ARBA00022840"/>
    </source>
</evidence>